<keyword evidence="12" id="KW-1185">Reference proteome</keyword>
<feature type="binding site" evidence="7">
    <location>
        <begin position="118"/>
        <end position="124"/>
    </location>
    <ligand>
        <name>ATP</name>
        <dbReference type="ChEBI" id="CHEBI:30616"/>
    </ligand>
</feature>
<dbReference type="NCBIfam" id="TIGR01085">
    <property type="entry name" value="murE"/>
    <property type="match status" value="1"/>
</dbReference>
<comment type="caution">
    <text evidence="11">The sequence shown here is derived from an EMBL/GenBank/DDBJ whole genome shotgun (WGS) entry which is preliminary data.</text>
</comment>
<organism evidence="11 12">
    <name type="scientific">Streptococcus phocae</name>
    <dbReference type="NCBI Taxonomy" id="119224"/>
    <lineage>
        <taxon>Bacteria</taxon>
        <taxon>Bacillati</taxon>
        <taxon>Bacillota</taxon>
        <taxon>Bacilli</taxon>
        <taxon>Lactobacillales</taxon>
        <taxon>Streptococcaceae</taxon>
        <taxon>Streptococcus</taxon>
    </lineage>
</organism>
<dbReference type="PANTHER" id="PTHR23135:SF4">
    <property type="entry name" value="UDP-N-ACETYLMURAMOYL-L-ALANYL-D-GLUTAMATE--2,6-DIAMINOPIMELATE LIGASE MURE HOMOLOG, CHLOROPLASTIC"/>
    <property type="match status" value="1"/>
</dbReference>
<dbReference type="InterPro" id="IPR036565">
    <property type="entry name" value="Mur-like_cat_sf"/>
</dbReference>
<evidence type="ECO:0000256" key="6">
    <source>
        <dbReference type="ARBA" id="ARBA00023316"/>
    </source>
</evidence>
<dbReference type="GO" id="GO:0008360">
    <property type="term" value="P:regulation of cell shape"/>
    <property type="evidence" value="ECO:0007669"/>
    <property type="project" value="UniProtKB-KW"/>
</dbReference>
<dbReference type="Proteomes" id="UP000049578">
    <property type="component" value="Unassembled WGS sequence"/>
</dbReference>
<dbReference type="GO" id="GO:0051301">
    <property type="term" value="P:cell division"/>
    <property type="evidence" value="ECO:0007669"/>
    <property type="project" value="UniProtKB-KW"/>
</dbReference>
<dbReference type="GO" id="GO:0005524">
    <property type="term" value="F:ATP binding"/>
    <property type="evidence" value="ECO:0007669"/>
    <property type="project" value="UniProtKB-UniRule"/>
</dbReference>
<dbReference type="InterPro" id="IPR005761">
    <property type="entry name" value="UDP-N-AcMur-Glu-dNH2Pim_ligase"/>
</dbReference>
<gene>
    <name evidence="7" type="primary">murE</name>
    <name evidence="11" type="ORF">AKK44_06945</name>
</gene>
<evidence type="ECO:0000313" key="11">
    <source>
        <dbReference type="EMBL" id="KPJ21970.1"/>
    </source>
</evidence>
<keyword evidence="7" id="KW-0547">Nucleotide-binding</keyword>
<comment type="pathway">
    <text evidence="1 7 8">Cell wall biogenesis; peptidoglycan biosynthesis.</text>
</comment>
<keyword evidence="7" id="KW-0460">Magnesium</keyword>
<dbReference type="Pfam" id="PF02875">
    <property type="entry name" value="Mur_ligase_C"/>
    <property type="match status" value="1"/>
</dbReference>
<dbReference type="EC" id="6.3.2.7" evidence="7"/>
<dbReference type="AlphaFoldDB" id="A0A0P6SD57"/>
<dbReference type="GO" id="GO:0071555">
    <property type="term" value="P:cell wall organization"/>
    <property type="evidence" value="ECO:0007669"/>
    <property type="project" value="UniProtKB-KW"/>
</dbReference>
<evidence type="ECO:0000256" key="7">
    <source>
        <dbReference type="HAMAP-Rule" id="MF_00208"/>
    </source>
</evidence>
<dbReference type="UniPathway" id="UPA00219"/>
<dbReference type="Gene3D" id="3.90.190.20">
    <property type="entry name" value="Mur ligase, C-terminal domain"/>
    <property type="match status" value="1"/>
</dbReference>
<comment type="subcellular location">
    <subcellularLocation>
        <location evidence="7 8">Cytoplasm</location>
    </subcellularLocation>
</comment>
<keyword evidence="6 7" id="KW-0961">Cell wall biogenesis/degradation</keyword>
<dbReference type="Gene3D" id="3.40.1190.10">
    <property type="entry name" value="Mur-like, catalytic domain"/>
    <property type="match status" value="1"/>
</dbReference>
<comment type="function">
    <text evidence="7">Catalyzes the addition of L-lysine to the nucleotide precursor UDP-N-acetylmuramoyl-L-alanyl-D-glutamate (UMAG) in the biosynthesis of bacterial cell-wall peptidoglycan.</text>
</comment>
<dbReference type="SUPFAM" id="SSF63418">
    <property type="entry name" value="MurE/MurF N-terminal domain"/>
    <property type="match status" value="1"/>
</dbReference>
<dbReference type="HAMAP" id="MF_00208">
    <property type="entry name" value="MurE"/>
    <property type="match status" value="1"/>
</dbReference>
<evidence type="ECO:0000259" key="9">
    <source>
        <dbReference type="Pfam" id="PF02875"/>
    </source>
</evidence>
<feature type="binding site" evidence="7">
    <location>
        <position position="187"/>
    </location>
    <ligand>
        <name>UDP-N-acetyl-alpha-D-muramoyl-L-alanyl-D-glutamate</name>
        <dbReference type="ChEBI" id="CHEBI:83900"/>
    </ligand>
</feature>
<keyword evidence="7" id="KW-0067">ATP-binding</keyword>
<evidence type="ECO:0000259" key="10">
    <source>
        <dbReference type="Pfam" id="PF08245"/>
    </source>
</evidence>
<evidence type="ECO:0000256" key="2">
    <source>
        <dbReference type="ARBA" id="ARBA00005898"/>
    </source>
</evidence>
<name>A0A0P6SD57_9STRE</name>
<feature type="binding site" evidence="7">
    <location>
        <position position="195"/>
    </location>
    <ligand>
        <name>UDP-N-acetyl-alpha-D-muramoyl-L-alanyl-D-glutamate</name>
        <dbReference type="ChEBI" id="CHEBI:83900"/>
    </ligand>
</feature>
<reference evidence="11 12" key="1">
    <citation type="submission" date="2015-08" db="EMBL/GenBank/DDBJ databases">
        <title>Genome sequence of Streptococcus phocae subsp. phocae ATCC 51973T isolated from liver specimen obtained from seal.</title>
        <authorList>
            <person name="Avendano-Herrera R."/>
        </authorList>
    </citation>
    <scope>NUCLEOTIDE SEQUENCE [LARGE SCALE GENOMIC DNA]</scope>
    <source>
        <strain evidence="11 12">ATCC 51973</strain>
    </source>
</reference>
<dbReference type="RefSeq" id="WP_054279077.1">
    <property type="nucleotide sequence ID" value="NZ_LHQM01000031.1"/>
</dbReference>
<sequence length="486" mass="53668">MITIEETLSILKTDHNFREVIDPDGYHYQYSGLTFEHLTYDSRQATQHSLFFAKGAGFNVDFLHQAIEKGLRCYVSEIDYQLDIPVIVVSNIKKAMSLIAMAFYGNPQNQLKLLAFTGTKGKTTAAYFAYHILKESHQPAMLSTMSTTLDGETFFKSELTTPESLDLFAMMAQCVKNGRSHLIMEVSSQAYLVNRVYGLTFDVGVFLNISPDHIGPIEHPNFEDYFFHKRLLMANSRAVVINKGMDYFDLVAEQVAGVPHDSYGSDSDNHITNSQAFSFDVDGKLAGSYDIQLIGHFNQENAIAAGLACLRLGASPQDIANGIANTRVPGRMEVLTMANQAKVFVDYAHNGDSLEKLLSVVEEHQKGQVVLILGAPGNKGESRRADFGHVINQHPNIEVILTADDPNFEDPQSISQEIASHITRDVTIITDRTKAIEIGMEACKTPQDALIIAGKGADAYQIIQGQKAEYPGDLAVASNLLNRITH</sequence>
<comment type="cofactor">
    <cofactor evidence="7">
        <name>Mg(2+)</name>
        <dbReference type="ChEBI" id="CHEBI:18420"/>
    </cofactor>
</comment>
<dbReference type="InterPro" id="IPR004101">
    <property type="entry name" value="Mur_ligase_C"/>
</dbReference>
<dbReference type="GO" id="GO:0047482">
    <property type="term" value="F:UDP-N-acetylmuramoyl-L-alanyl-D-glutamate-L-lysine ligase activity"/>
    <property type="evidence" value="ECO:0007669"/>
    <property type="project" value="UniProtKB-UniRule"/>
</dbReference>
<evidence type="ECO:0000256" key="1">
    <source>
        <dbReference type="ARBA" id="ARBA00004752"/>
    </source>
</evidence>
<dbReference type="InterPro" id="IPR036615">
    <property type="entry name" value="Mur_ligase_C_dom_sf"/>
</dbReference>
<dbReference type="SUPFAM" id="SSF53244">
    <property type="entry name" value="MurD-like peptide ligases, peptide-binding domain"/>
    <property type="match status" value="1"/>
</dbReference>
<accession>A0A0P6SD57</accession>
<feature type="modified residue" description="N6-carboxylysine" evidence="7">
    <location>
        <position position="229"/>
    </location>
</feature>
<evidence type="ECO:0000313" key="12">
    <source>
        <dbReference type="Proteomes" id="UP000049578"/>
    </source>
</evidence>
<protein>
    <recommendedName>
        <fullName evidence="7">UDP-N-acetylmuramoyl-L-alanyl-D-glutamate--L-lysine ligase</fullName>
        <ecNumber evidence="7">6.3.2.7</ecNumber>
    </recommendedName>
    <alternativeName>
        <fullName evidence="7">L-lysine-adding enzyme</fullName>
    </alternativeName>
    <alternativeName>
        <fullName evidence="7">UDP-MurNAc-L-Ala-D-Glu:L-Lys ligase</fullName>
    </alternativeName>
    <alternativeName>
        <fullName evidence="7">UDP-MurNAc-tripeptide synthetase</fullName>
    </alternativeName>
    <alternativeName>
        <fullName evidence="7">UDP-N-acetylmuramyl-tripeptide synthetase</fullName>
    </alternativeName>
</protein>
<keyword evidence="3 7" id="KW-0436">Ligase</keyword>
<feature type="binding site" evidence="7">
    <location>
        <position position="42"/>
    </location>
    <ligand>
        <name>UDP-N-acetyl-alpha-D-muramoyl-L-alanyl-D-glutamate</name>
        <dbReference type="ChEBI" id="CHEBI:83900"/>
    </ligand>
</feature>
<evidence type="ECO:0000256" key="5">
    <source>
        <dbReference type="ARBA" id="ARBA00022984"/>
    </source>
</evidence>
<dbReference type="SUPFAM" id="SSF53623">
    <property type="entry name" value="MurD-like peptide ligases, catalytic domain"/>
    <property type="match status" value="1"/>
</dbReference>
<comment type="PTM">
    <text evidence="7">Carboxylation is probably crucial for Mg(2+) binding and, consequently, for the gamma-phosphate positioning of ATP.</text>
</comment>
<dbReference type="EMBL" id="LHQM01000031">
    <property type="protein sequence ID" value="KPJ21970.1"/>
    <property type="molecule type" value="Genomic_DNA"/>
</dbReference>
<comment type="catalytic activity">
    <reaction evidence="7">
        <text>UDP-N-acetyl-alpha-D-muramoyl-L-alanyl-D-glutamate + L-lysine + ATP = UDP-N-acetyl-alpha-D-muramoyl-L-alanyl-gamma-D-glutamyl-L-lysine + ADP + phosphate + H(+)</text>
        <dbReference type="Rhea" id="RHEA:17969"/>
        <dbReference type="ChEBI" id="CHEBI:15378"/>
        <dbReference type="ChEBI" id="CHEBI:30616"/>
        <dbReference type="ChEBI" id="CHEBI:32551"/>
        <dbReference type="ChEBI" id="CHEBI:43474"/>
        <dbReference type="ChEBI" id="CHEBI:83900"/>
        <dbReference type="ChEBI" id="CHEBI:83903"/>
        <dbReference type="ChEBI" id="CHEBI:456216"/>
        <dbReference type="EC" id="6.3.2.7"/>
    </reaction>
</comment>
<feature type="binding site" evidence="7">
    <location>
        <begin position="160"/>
        <end position="161"/>
    </location>
    <ligand>
        <name>UDP-N-acetyl-alpha-D-muramoyl-L-alanyl-D-glutamate</name>
        <dbReference type="ChEBI" id="CHEBI:83900"/>
    </ligand>
</feature>
<feature type="short sequence motif" description="L-lysine recognition motif" evidence="7">
    <location>
        <begin position="404"/>
        <end position="407"/>
    </location>
</feature>
<evidence type="ECO:0000256" key="8">
    <source>
        <dbReference type="RuleBase" id="RU004135"/>
    </source>
</evidence>
<keyword evidence="7 8" id="KW-0132">Cell division</keyword>
<keyword evidence="5 7" id="KW-0573">Peptidoglycan synthesis</keyword>
<dbReference type="GO" id="GO:0000287">
    <property type="term" value="F:magnesium ion binding"/>
    <property type="evidence" value="ECO:0007669"/>
    <property type="project" value="UniProtKB-UniRule"/>
</dbReference>
<dbReference type="STRING" id="119224.AKK44_06945"/>
<feature type="domain" description="Mur ligase C-terminal" evidence="9">
    <location>
        <begin position="330"/>
        <end position="456"/>
    </location>
</feature>
<dbReference type="Gene3D" id="3.40.1390.10">
    <property type="entry name" value="MurE/MurF, N-terminal domain"/>
    <property type="match status" value="1"/>
</dbReference>
<dbReference type="InterPro" id="IPR013221">
    <property type="entry name" value="Mur_ligase_cen"/>
</dbReference>
<dbReference type="PATRIC" id="fig|119224.3.peg.1127"/>
<keyword evidence="7 8" id="KW-0131">Cell cycle</keyword>
<keyword evidence="7" id="KW-0963">Cytoplasm</keyword>
<dbReference type="Pfam" id="PF08245">
    <property type="entry name" value="Mur_ligase_M"/>
    <property type="match status" value="1"/>
</dbReference>
<dbReference type="GO" id="GO:0005737">
    <property type="term" value="C:cytoplasm"/>
    <property type="evidence" value="ECO:0007669"/>
    <property type="project" value="UniProtKB-SubCell"/>
</dbReference>
<evidence type="ECO:0000256" key="4">
    <source>
        <dbReference type="ARBA" id="ARBA00022960"/>
    </source>
</evidence>
<keyword evidence="4 7" id="KW-0133">Cell shape</keyword>
<proteinExistence type="inferred from homology"/>
<comment type="similarity">
    <text evidence="2 7">Belongs to the MurCDEF family. MurE subfamily.</text>
</comment>
<feature type="domain" description="Mur ligase central" evidence="10">
    <location>
        <begin position="117"/>
        <end position="308"/>
    </location>
</feature>
<dbReference type="GO" id="GO:0009252">
    <property type="term" value="P:peptidoglycan biosynthetic process"/>
    <property type="evidence" value="ECO:0007669"/>
    <property type="project" value="UniProtKB-UniRule"/>
</dbReference>
<dbReference type="PANTHER" id="PTHR23135">
    <property type="entry name" value="MUR LIGASE FAMILY MEMBER"/>
    <property type="match status" value="1"/>
</dbReference>
<dbReference type="InterPro" id="IPR035911">
    <property type="entry name" value="MurE/MurF_N"/>
</dbReference>
<evidence type="ECO:0000256" key="3">
    <source>
        <dbReference type="ARBA" id="ARBA00022598"/>
    </source>
</evidence>
<comment type="caution">
    <text evidence="7">Lacks conserved residue(s) required for the propagation of feature annotation.</text>
</comment>
<dbReference type="NCBIfam" id="NF010628">
    <property type="entry name" value="PRK14022.1"/>
    <property type="match status" value="1"/>
</dbReference>